<feature type="transmembrane region" description="Helical" evidence="2">
    <location>
        <begin position="134"/>
        <end position="152"/>
    </location>
</feature>
<feature type="transmembrane region" description="Helical" evidence="2">
    <location>
        <begin position="107"/>
        <end position="128"/>
    </location>
</feature>
<keyword evidence="2" id="KW-1133">Transmembrane helix</keyword>
<protein>
    <recommendedName>
        <fullName evidence="5">DUF308 domain-containing protein</fullName>
    </recommendedName>
</protein>
<evidence type="ECO:0000256" key="2">
    <source>
        <dbReference type="SAM" id="Phobius"/>
    </source>
</evidence>
<feature type="compositionally biased region" description="Basic and acidic residues" evidence="1">
    <location>
        <begin position="41"/>
        <end position="56"/>
    </location>
</feature>
<gene>
    <name evidence="3" type="ORF">EV186_10443</name>
</gene>
<evidence type="ECO:0000313" key="3">
    <source>
        <dbReference type="EMBL" id="TDP96063.1"/>
    </source>
</evidence>
<dbReference type="OrthoDB" id="5193869at2"/>
<sequence>MKDRHGGPDGPEDVDAAFAEIIADLEREGFGSSLLDEPEEAGERAPAPEKKAKDEPAADAGPDTEQLPATRPATWRGTDTEWDWSWESDDEHYVPPDPPPLPRLRPVTILAIILLVLGLVLMVVPSLFGLVPRLGTPIALVAIGAGIVLLLLRIKNDPSRDRSGDDDNGAQI</sequence>
<name>A0A4R6S9D5_LABRH</name>
<dbReference type="RefSeq" id="WP_133851464.1">
    <property type="nucleotide sequence ID" value="NZ_SNXZ01000004.1"/>
</dbReference>
<dbReference type="Proteomes" id="UP000295444">
    <property type="component" value="Unassembled WGS sequence"/>
</dbReference>
<evidence type="ECO:0000313" key="4">
    <source>
        <dbReference type="Proteomes" id="UP000295444"/>
    </source>
</evidence>
<keyword evidence="4" id="KW-1185">Reference proteome</keyword>
<feature type="region of interest" description="Disordered" evidence="1">
    <location>
        <begin position="29"/>
        <end position="78"/>
    </location>
</feature>
<comment type="caution">
    <text evidence="3">The sequence shown here is derived from an EMBL/GenBank/DDBJ whole genome shotgun (WGS) entry which is preliminary data.</text>
</comment>
<organism evidence="3 4">
    <name type="scientific">Labedaea rhizosphaerae</name>
    <dbReference type="NCBI Taxonomy" id="598644"/>
    <lineage>
        <taxon>Bacteria</taxon>
        <taxon>Bacillati</taxon>
        <taxon>Actinomycetota</taxon>
        <taxon>Actinomycetes</taxon>
        <taxon>Pseudonocardiales</taxon>
        <taxon>Pseudonocardiaceae</taxon>
        <taxon>Labedaea</taxon>
    </lineage>
</organism>
<reference evidence="3 4" key="1">
    <citation type="submission" date="2019-03" db="EMBL/GenBank/DDBJ databases">
        <title>Genomic Encyclopedia of Type Strains, Phase IV (KMG-IV): sequencing the most valuable type-strain genomes for metagenomic binning, comparative biology and taxonomic classification.</title>
        <authorList>
            <person name="Goeker M."/>
        </authorList>
    </citation>
    <scope>NUCLEOTIDE SEQUENCE [LARGE SCALE GENOMIC DNA]</scope>
    <source>
        <strain evidence="3 4">DSM 45361</strain>
    </source>
</reference>
<accession>A0A4R6S9D5</accession>
<evidence type="ECO:0008006" key="5">
    <source>
        <dbReference type="Google" id="ProtNLM"/>
    </source>
</evidence>
<dbReference type="EMBL" id="SNXZ01000004">
    <property type="protein sequence ID" value="TDP96063.1"/>
    <property type="molecule type" value="Genomic_DNA"/>
</dbReference>
<evidence type="ECO:0000256" key="1">
    <source>
        <dbReference type="SAM" id="MobiDB-lite"/>
    </source>
</evidence>
<keyword evidence="2" id="KW-0812">Transmembrane</keyword>
<dbReference type="AlphaFoldDB" id="A0A4R6S9D5"/>
<proteinExistence type="predicted"/>
<keyword evidence="2" id="KW-0472">Membrane</keyword>